<dbReference type="OrthoDB" id="5585685at2759"/>
<protein>
    <recommendedName>
        <fullName evidence="6">Guanine nucleotide exchange factor synembryn</fullName>
    </recommendedName>
</protein>
<comment type="caution">
    <text evidence="4">The sequence shown here is derived from an EMBL/GenBank/DDBJ whole genome shotgun (WGS) entry which is preliminary data.</text>
</comment>
<dbReference type="Pfam" id="PF10165">
    <property type="entry name" value="Ric8"/>
    <property type="match status" value="1"/>
</dbReference>
<dbReference type="InterPro" id="IPR016024">
    <property type="entry name" value="ARM-type_fold"/>
</dbReference>
<dbReference type="PANTHER" id="PTHR12425">
    <property type="entry name" value="SYNEMBRYN"/>
    <property type="match status" value="1"/>
</dbReference>
<evidence type="ECO:0000256" key="2">
    <source>
        <dbReference type="ARBA" id="ARBA00022658"/>
    </source>
</evidence>
<dbReference type="AlphaFoldDB" id="A0A2C5YHC7"/>
<evidence type="ECO:0000313" key="4">
    <source>
        <dbReference type="EMBL" id="PHH67116.1"/>
    </source>
</evidence>
<dbReference type="SUPFAM" id="SSF48371">
    <property type="entry name" value="ARM repeat"/>
    <property type="match status" value="1"/>
</dbReference>
<dbReference type="GO" id="GO:0005737">
    <property type="term" value="C:cytoplasm"/>
    <property type="evidence" value="ECO:0007669"/>
    <property type="project" value="TreeGrafter"/>
</dbReference>
<keyword evidence="2" id="KW-0344">Guanine-nucleotide releasing factor</keyword>
<evidence type="ECO:0000256" key="3">
    <source>
        <dbReference type="ARBA" id="ARBA00023186"/>
    </source>
</evidence>
<organism evidence="4 5">
    <name type="scientific">Ophiocordyceps australis</name>
    <dbReference type="NCBI Taxonomy" id="1399860"/>
    <lineage>
        <taxon>Eukaryota</taxon>
        <taxon>Fungi</taxon>
        <taxon>Dikarya</taxon>
        <taxon>Ascomycota</taxon>
        <taxon>Pezizomycotina</taxon>
        <taxon>Sordariomycetes</taxon>
        <taxon>Hypocreomycetidae</taxon>
        <taxon>Hypocreales</taxon>
        <taxon>Ophiocordycipitaceae</taxon>
        <taxon>Ophiocordyceps</taxon>
    </lineage>
</organism>
<comment type="similarity">
    <text evidence="1">Belongs to the synembryn family.</text>
</comment>
<evidence type="ECO:0008006" key="6">
    <source>
        <dbReference type="Google" id="ProtNLM"/>
    </source>
</evidence>
<dbReference type="GO" id="GO:0001965">
    <property type="term" value="F:G-protein alpha-subunit binding"/>
    <property type="evidence" value="ECO:0007669"/>
    <property type="project" value="TreeGrafter"/>
</dbReference>
<dbReference type="GO" id="GO:0007186">
    <property type="term" value="P:G protein-coupled receptor signaling pathway"/>
    <property type="evidence" value="ECO:0007669"/>
    <property type="project" value="TreeGrafter"/>
</dbReference>
<dbReference type="STRING" id="1399860.A0A2C5YHC7"/>
<dbReference type="Proteomes" id="UP000226192">
    <property type="component" value="Unassembled WGS sequence"/>
</dbReference>
<evidence type="ECO:0000256" key="1">
    <source>
        <dbReference type="ARBA" id="ARBA00009049"/>
    </source>
</evidence>
<accession>A0A2C5YHC7</accession>
<keyword evidence="3" id="KW-0143">Chaperone</keyword>
<evidence type="ECO:0000313" key="5">
    <source>
        <dbReference type="Proteomes" id="UP000226192"/>
    </source>
</evidence>
<keyword evidence="5" id="KW-1185">Reference proteome</keyword>
<reference evidence="4 5" key="1">
    <citation type="submission" date="2017-06" db="EMBL/GenBank/DDBJ databases">
        <title>Ant-infecting Ophiocordyceps genomes reveal a high diversity of potential behavioral manipulation genes and a possible major role for enterotoxins.</title>
        <authorList>
            <person name="De Bekker C."/>
            <person name="Evans H.C."/>
            <person name="Brachmann A."/>
            <person name="Hughes D.P."/>
        </authorList>
    </citation>
    <scope>NUCLEOTIDE SEQUENCE [LARGE SCALE GENOMIC DNA]</scope>
    <source>
        <strain evidence="4 5">Map64</strain>
    </source>
</reference>
<dbReference type="InterPro" id="IPR019318">
    <property type="entry name" value="Gua_nucleotide_exch_fac_Ric8"/>
</dbReference>
<dbReference type="GO" id="GO:0005085">
    <property type="term" value="F:guanyl-nucleotide exchange factor activity"/>
    <property type="evidence" value="ECO:0007669"/>
    <property type="project" value="UniProtKB-KW"/>
</dbReference>
<dbReference type="EMBL" id="NJET01000003">
    <property type="protein sequence ID" value="PHH67116.1"/>
    <property type="molecule type" value="Genomic_DNA"/>
</dbReference>
<name>A0A2C5YHC7_9HYPO</name>
<sequence>MLFLSLSLSRLVSHMKTLDSIIADLVLHALAPAKLQAVSDLVDKLTEDVEKITMLPNERNEALDELKIYGRIPQDAEPIFTRDAIHMLLRHAFFSPSSETARAALRVLANAMLLKADTRQMFVDLGFAPRACYELKKENWDNELLVSRILFLTTYETDVDLLCLIEKHRLAENLVENLHRHAKAMSNKAKAKADPMEPLALAESLKLLFNVTHFCKEKLACFTPAVPHIAALFLKQDIADCKPLDPPIGPLVNALLNLDLSTDKSQAALYPKSDVNKVASRLVELLAKSLEVYDDNELEAVVTPLISLLSKMYQTAPDTVQQYLRKSLLPTAKDRQGILGRGDTLSARLLKNSTNPVAPALRDAISELLFDMSDKDASKFVENVGYGFASGFLFQNNVPIPASASEAFCTGDETGDERPVNPVTGQFLDRETQPLTPEMTEEEKQREAERLFVLFERLKKTGVVNVENPVGEAIRQGRFRELGDDEVEEVD</sequence>
<gene>
    <name evidence="4" type="ORF">CDD81_4511</name>
</gene>
<proteinExistence type="inferred from homology"/>
<dbReference type="PANTHER" id="PTHR12425:SF5">
    <property type="entry name" value="SYNEMBRYN"/>
    <property type="match status" value="1"/>
</dbReference>